<feature type="transmembrane region" description="Helical" evidence="5">
    <location>
        <begin position="75"/>
        <end position="94"/>
    </location>
</feature>
<proteinExistence type="predicted"/>
<evidence type="ECO:0000256" key="4">
    <source>
        <dbReference type="ARBA" id="ARBA00023136"/>
    </source>
</evidence>
<feature type="transmembrane region" description="Helical" evidence="5">
    <location>
        <begin position="159"/>
        <end position="178"/>
    </location>
</feature>
<feature type="transmembrane region" description="Helical" evidence="5">
    <location>
        <begin position="268"/>
        <end position="287"/>
    </location>
</feature>
<feature type="transmembrane region" description="Helical" evidence="5">
    <location>
        <begin position="317"/>
        <end position="337"/>
    </location>
</feature>
<organism evidence="7 8">
    <name type="scientific">Cryptococcus amylolentus CBS 6273</name>
    <dbReference type="NCBI Taxonomy" id="1296118"/>
    <lineage>
        <taxon>Eukaryota</taxon>
        <taxon>Fungi</taxon>
        <taxon>Dikarya</taxon>
        <taxon>Basidiomycota</taxon>
        <taxon>Agaricomycotina</taxon>
        <taxon>Tremellomycetes</taxon>
        <taxon>Tremellales</taxon>
        <taxon>Cryptococcaceae</taxon>
        <taxon>Cryptococcus</taxon>
    </lineage>
</organism>
<comment type="subcellular location">
    <subcellularLocation>
        <location evidence="1">Membrane</location>
        <topology evidence="1">Multi-pass membrane protein</topology>
    </subcellularLocation>
</comment>
<evidence type="ECO:0000256" key="1">
    <source>
        <dbReference type="ARBA" id="ARBA00004141"/>
    </source>
</evidence>
<protein>
    <recommendedName>
        <fullName evidence="6">Amino acid permease/ SLC12A domain-containing protein</fullName>
    </recommendedName>
</protein>
<comment type="caution">
    <text evidence="7">The sequence shown here is derived from an EMBL/GenBank/DDBJ whole genome shotgun (WGS) entry which is preliminary data.</text>
</comment>
<sequence>MSDPVVTGEELDKRASAEVVVTETLPTDNGEALQARVLESVNHRNLNPRQIHLASIAGAMGAALFVAIGQGVSSGPLALLIGFVFWATVVFSIGQCQQEVVSLFPYDGAFIRLANRMVDPALGVAVGWNHFFAQTSYVIFECTVINTLLSVWGYDQSPAIMISISILLYFSINVYLWFALGKIIFAMGLLIYTLVVMCGGNPLHDAFGFRYWKNPGPWAGNTPTTRLQAFVNAVNVAGFSMGGPEYLSMIAGEAKDPRKVVPRAFKTLMWRLMIFFVGGGLCVGILLPSDNTEISDGENYAGKSPYVISMQNLNIPILPSIVTGALIIVIISAGNAFTFNASRSLHALALDGKAPKVLRRLNKNGVPWVAVCTVGALSCLAYLALGSTSSVVLNWILNFCTAATMFNWCVMAFTWIRFDKAMKAQGVDRLALLPAPSKLQPYAGYWAFFWAFLFLWIQGYSVFLKGNWDVATFIFNYGIIALAGGIGLGWKIFARTPFRKPSDVDLETDLDFFDALTDYYQQQKDEGPPATLRDKILEKIF</sequence>
<evidence type="ECO:0000259" key="6">
    <source>
        <dbReference type="Pfam" id="PF00324"/>
    </source>
</evidence>
<feature type="transmembrane region" description="Helical" evidence="5">
    <location>
        <begin position="184"/>
        <end position="203"/>
    </location>
</feature>
<accession>A0A1E3JAJ2</accession>
<dbReference type="EMBL" id="MEKH01000014">
    <property type="protein sequence ID" value="ODN96941.1"/>
    <property type="molecule type" value="Genomic_DNA"/>
</dbReference>
<reference evidence="7 8" key="1">
    <citation type="submission" date="2016-06" db="EMBL/GenBank/DDBJ databases">
        <title>Evolution of pathogenesis and genome organization in the Tremellales.</title>
        <authorList>
            <person name="Cuomo C."/>
            <person name="Litvintseva A."/>
            <person name="Heitman J."/>
            <person name="Chen Y."/>
            <person name="Sun S."/>
            <person name="Springer D."/>
            <person name="Dromer F."/>
            <person name="Young S."/>
            <person name="Zeng Q."/>
            <person name="Chapman S."/>
            <person name="Gujja S."/>
            <person name="Saif S."/>
            <person name="Birren B."/>
        </authorList>
    </citation>
    <scope>NUCLEOTIDE SEQUENCE [LARGE SCALE GENOMIC DNA]</scope>
    <source>
        <strain evidence="7 8">CBS 6273</strain>
    </source>
</reference>
<name>A0A1E3JAJ2_9TREE</name>
<dbReference type="Pfam" id="PF00324">
    <property type="entry name" value="AA_permease"/>
    <property type="match status" value="1"/>
</dbReference>
<feature type="transmembrane region" description="Helical" evidence="5">
    <location>
        <begin position="470"/>
        <end position="490"/>
    </location>
</feature>
<dbReference type="Proteomes" id="UP000095149">
    <property type="component" value="Unassembled WGS sequence"/>
</dbReference>
<dbReference type="AlphaFoldDB" id="A0A1E3JAJ2"/>
<feature type="transmembrane region" description="Helical" evidence="5">
    <location>
        <begin position="365"/>
        <end position="384"/>
    </location>
</feature>
<dbReference type="PANTHER" id="PTHR43341">
    <property type="entry name" value="AMINO ACID PERMEASE"/>
    <property type="match status" value="1"/>
</dbReference>
<evidence type="ECO:0000256" key="2">
    <source>
        <dbReference type="ARBA" id="ARBA00022692"/>
    </source>
</evidence>
<keyword evidence="2 5" id="KW-0812">Transmembrane</keyword>
<gene>
    <name evidence="7" type="ORF">I350_07916</name>
</gene>
<evidence type="ECO:0000256" key="3">
    <source>
        <dbReference type="ARBA" id="ARBA00022989"/>
    </source>
</evidence>
<dbReference type="GO" id="GO:0015171">
    <property type="term" value="F:amino acid transmembrane transporter activity"/>
    <property type="evidence" value="ECO:0007669"/>
    <property type="project" value="TreeGrafter"/>
</dbReference>
<dbReference type="PANTHER" id="PTHR43341:SF15">
    <property type="entry name" value="GENERAL AMINO ACID PERMEASE AGP2"/>
    <property type="match status" value="1"/>
</dbReference>
<evidence type="ECO:0000313" key="8">
    <source>
        <dbReference type="Proteomes" id="UP000095149"/>
    </source>
</evidence>
<evidence type="ECO:0000313" key="7">
    <source>
        <dbReference type="EMBL" id="ODN96941.1"/>
    </source>
</evidence>
<feature type="transmembrane region" description="Helical" evidence="5">
    <location>
        <begin position="51"/>
        <end position="69"/>
    </location>
</feature>
<evidence type="ECO:0000256" key="5">
    <source>
        <dbReference type="SAM" id="Phobius"/>
    </source>
</evidence>
<keyword evidence="3 5" id="KW-1133">Transmembrane helix</keyword>
<dbReference type="InterPro" id="IPR004841">
    <property type="entry name" value="AA-permease/SLC12A_dom"/>
</dbReference>
<dbReference type="PIRSF" id="PIRSF006060">
    <property type="entry name" value="AA_transporter"/>
    <property type="match status" value="1"/>
</dbReference>
<dbReference type="Gene3D" id="1.20.1740.10">
    <property type="entry name" value="Amino acid/polyamine transporter I"/>
    <property type="match status" value="1"/>
</dbReference>
<feature type="domain" description="Amino acid permease/ SLC12A" evidence="6">
    <location>
        <begin position="51"/>
        <end position="500"/>
    </location>
</feature>
<keyword evidence="4 5" id="KW-0472">Membrane</keyword>
<feature type="transmembrane region" description="Helical" evidence="5">
    <location>
        <begin position="396"/>
        <end position="418"/>
    </location>
</feature>
<feature type="transmembrane region" description="Helical" evidence="5">
    <location>
        <begin position="439"/>
        <end position="458"/>
    </location>
</feature>
<dbReference type="GO" id="GO:0016020">
    <property type="term" value="C:membrane"/>
    <property type="evidence" value="ECO:0007669"/>
    <property type="project" value="UniProtKB-SubCell"/>
</dbReference>
<dbReference type="InterPro" id="IPR050524">
    <property type="entry name" value="APC_YAT"/>
</dbReference>